<feature type="compositionally biased region" description="Basic and acidic residues" evidence="1">
    <location>
        <begin position="105"/>
        <end position="118"/>
    </location>
</feature>
<comment type="caution">
    <text evidence="3">The sequence shown here is derived from an EMBL/GenBank/DDBJ whole genome shotgun (WGS) entry which is preliminary data.</text>
</comment>
<dbReference type="InterPro" id="IPR037056">
    <property type="entry name" value="RNase_H1_N_sf"/>
</dbReference>
<dbReference type="InterPro" id="IPR043502">
    <property type="entry name" value="DNA/RNA_pol_sf"/>
</dbReference>
<proteinExistence type="predicted"/>
<keyword evidence="4" id="KW-1185">Reference proteome</keyword>
<accession>A0AAD8SW45</accession>
<dbReference type="SUPFAM" id="SSF55658">
    <property type="entry name" value="L9 N-domain-like"/>
    <property type="match status" value="1"/>
</dbReference>
<protein>
    <recommendedName>
        <fullName evidence="2">Ribonuclease H1 N-terminal domain-containing protein</fullName>
    </recommendedName>
</protein>
<dbReference type="PANTHER" id="PTHR35046">
    <property type="entry name" value="ZINC KNUCKLE (CCHC-TYPE) FAMILY PROTEIN"/>
    <property type="match status" value="1"/>
</dbReference>
<dbReference type="Pfam" id="PF01693">
    <property type="entry name" value="Cauli_VI"/>
    <property type="match status" value="1"/>
</dbReference>
<reference evidence="3" key="1">
    <citation type="submission" date="2023-07" db="EMBL/GenBank/DDBJ databases">
        <title>A chromosome-level genome assembly of Lolium multiflorum.</title>
        <authorList>
            <person name="Chen Y."/>
            <person name="Copetti D."/>
            <person name="Kolliker R."/>
            <person name="Studer B."/>
        </authorList>
    </citation>
    <scope>NUCLEOTIDE SEQUENCE</scope>
    <source>
        <strain evidence="3">02402/16</strain>
        <tissue evidence="3">Leaf</tissue>
    </source>
</reference>
<feature type="region of interest" description="Disordered" evidence="1">
    <location>
        <begin position="105"/>
        <end position="142"/>
    </location>
</feature>
<dbReference type="Gene3D" id="3.40.970.10">
    <property type="entry name" value="Ribonuclease H1, N-terminal domain"/>
    <property type="match status" value="1"/>
</dbReference>
<dbReference type="SUPFAM" id="SSF56672">
    <property type="entry name" value="DNA/RNA polymerases"/>
    <property type="match status" value="1"/>
</dbReference>
<dbReference type="PANTHER" id="PTHR35046:SF26">
    <property type="entry name" value="RNA-DIRECTED DNA POLYMERASE"/>
    <property type="match status" value="1"/>
</dbReference>
<evidence type="ECO:0000259" key="2">
    <source>
        <dbReference type="Pfam" id="PF01693"/>
    </source>
</evidence>
<evidence type="ECO:0000313" key="3">
    <source>
        <dbReference type="EMBL" id="KAK1664832.1"/>
    </source>
</evidence>
<evidence type="ECO:0000313" key="4">
    <source>
        <dbReference type="Proteomes" id="UP001231189"/>
    </source>
</evidence>
<dbReference type="Proteomes" id="UP001231189">
    <property type="component" value="Unassembled WGS sequence"/>
</dbReference>
<evidence type="ECO:0000256" key="1">
    <source>
        <dbReference type="SAM" id="MobiDB-lite"/>
    </source>
</evidence>
<sequence length="348" mass="39103">MPTYVVYKGRVPGVYEEWQDCLEQVHKFSGNSYKGYATREEAVAQDWCYQLTLEIPLVVIAAIRTLIFSNHVLGRYEEEHSIARGGEEQLDKKLDVKVDMELDMKTSHGRAREEREACARGGDLQAGARAGQTGRDAVPPVRPVAGLRLDQPARTRSHACASRSVSRRGIGRGLGRGIGMVELEPAVFLHSRKTMVWEFSDVFPEEVPAGLPPLRGIEHQIDLIPGASLPNRASYRTNPEETKEIQKQAEQIARRSTPSRRRLRPPAPAARGRPCPHRHHHSLRDLVPLLVRPFSAAGDARNAAGHHRPSRRCRAIAGRPRSEQPPLIPFLSFFLFIWFVRSRSYGLD</sequence>
<feature type="region of interest" description="Disordered" evidence="1">
    <location>
        <begin position="249"/>
        <end position="280"/>
    </location>
</feature>
<feature type="domain" description="Ribonuclease H1 N-terminal" evidence="2">
    <location>
        <begin position="4"/>
        <end position="43"/>
    </location>
</feature>
<dbReference type="InterPro" id="IPR009027">
    <property type="entry name" value="Ribosomal_bL9/RNase_H1_N"/>
</dbReference>
<organism evidence="3 4">
    <name type="scientific">Lolium multiflorum</name>
    <name type="common">Italian ryegrass</name>
    <name type="synonym">Lolium perenne subsp. multiflorum</name>
    <dbReference type="NCBI Taxonomy" id="4521"/>
    <lineage>
        <taxon>Eukaryota</taxon>
        <taxon>Viridiplantae</taxon>
        <taxon>Streptophyta</taxon>
        <taxon>Embryophyta</taxon>
        <taxon>Tracheophyta</taxon>
        <taxon>Spermatophyta</taxon>
        <taxon>Magnoliopsida</taxon>
        <taxon>Liliopsida</taxon>
        <taxon>Poales</taxon>
        <taxon>Poaceae</taxon>
        <taxon>BOP clade</taxon>
        <taxon>Pooideae</taxon>
        <taxon>Poodae</taxon>
        <taxon>Poeae</taxon>
        <taxon>Poeae Chloroplast Group 2 (Poeae type)</taxon>
        <taxon>Loliodinae</taxon>
        <taxon>Loliinae</taxon>
        <taxon>Lolium</taxon>
    </lineage>
</organism>
<dbReference type="InterPro" id="IPR011320">
    <property type="entry name" value="RNase_H1_N"/>
</dbReference>
<name>A0AAD8SW45_LOLMU</name>
<dbReference type="EMBL" id="JAUUTY010000003">
    <property type="protein sequence ID" value="KAK1664832.1"/>
    <property type="molecule type" value="Genomic_DNA"/>
</dbReference>
<gene>
    <name evidence="3" type="ORF">QYE76_052991</name>
</gene>
<dbReference type="AlphaFoldDB" id="A0AAD8SW45"/>